<evidence type="ECO:0000313" key="7">
    <source>
        <dbReference type="Proteomes" id="UP001589667"/>
    </source>
</evidence>
<name>A0ABV5SK17_9MICO</name>
<keyword evidence="7" id="KW-1185">Reference proteome</keyword>
<dbReference type="PANTHER" id="PTHR30055:SF151">
    <property type="entry name" value="TRANSCRIPTIONAL REGULATORY PROTEIN"/>
    <property type="match status" value="1"/>
</dbReference>
<dbReference type="InterPro" id="IPR004111">
    <property type="entry name" value="Repressor_TetR_C"/>
</dbReference>
<dbReference type="PANTHER" id="PTHR30055">
    <property type="entry name" value="HTH-TYPE TRANSCRIPTIONAL REGULATOR RUTR"/>
    <property type="match status" value="1"/>
</dbReference>
<evidence type="ECO:0000256" key="2">
    <source>
        <dbReference type="ARBA" id="ARBA00023125"/>
    </source>
</evidence>
<keyword evidence="3" id="KW-0804">Transcription</keyword>
<sequence length="205" mass="21400">MKPGPRRSVSQSDIVDAAFEILEEKGVAAVSVRGVAGALGLTPTAMYTYFASKNALLQAMVEHLLTGVSDASAPDWRDRVVAVALALRAKLAEHSGSLVLVTSGPLDGPNALSLAERLIESFVEAGLTVDDAARAGHAVRAFVVGQSALETARRAAPVEVSAVQPLWSDSRHPLVEQTTGLALDGGGDEEFAAMLERVIDGFARA</sequence>
<dbReference type="Gene3D" id="1.10.10.60">
    <property type="entry name" value="Homeodomain-like"/>
    <property type="match status" value="1"/>
</dbReference>
<dbReference type="Gene3D" id="1.10.357.10">
    <property type="entry name" value="Tetracycline Repressor, domain 2"/>
    <property type="match status" value="1"/>
</dbReference>
<dbReference type="SUPFAM" id="SSF48498">
    <property type="entry name" value="Tetracyclin repressor-like, C-terminal domain"/>
    <property type="match status" value="1"/>
</dbReference>
<dbReference type="InterPro" id="IPR050109">
    <property type="entry name" value="HTH-type_TetR-like_transc_reg"/>
</dbReference>
<dbReference type="SUPFAM" id="SSF46689">
    <property type="entry name" value="Homeodomain-like"/>
    <property type="match status" value="1"/>
</dbReference>
<dbReference type="PRINTS" id="PR00455">
    <property type="entry name" value="HTHTETR"/>
</dbReference>
<keyword evidence="2 4" id="KW-0238">DNA-binding</keyword>
<evidence type="ECO:0000256" key="1">
    <source>
        <dbReference type="ARBA" id="ARBA00023015"/>
    </source>
</evidence>
<organism evidence="6 7">
    <name type="scientific">Agromyces lapidis</name>
    <dbReference type="NCBI Taxonomy" id="279574"/>
    <lineage>
        <taxon>Bacteria</taxon>
        <taxon>Bacillati</taxon>
        <taxon>Actinomycetota</taxon>
        <taxon>Actinomycetes</taxon>
        <taxon>Micrococcales</taxon>
        <taxon>Microbacteriaceae</taxon>
        <taxon>Agromyces</taxon>
    </lineage>
</organism>
<dbReference type="InterPro" id="IPR001647">
    <property type="entry name" value="HTH_TetR"/>
</dbReference>
<gene>
    <name evidence="6" type="ORF">ACFFQV_00140</name>
</gene>
<keyword evidence="1" id="KW-0805">Transcription regulation</keyword>
<dbReference type="PROSITE" id="PS01081">
    <property type="entry name" value="HTH_TETR_1"/>
    <property type="match status" value="1"/>
</dbReference>
<dbReference type="InterPro" id="IPR023772">
    <property type="entry name" value="DNA-bd_HTH_TetR-type_CS"/>
</dbReference>
<dbReference type="Pfam" id="PF00440">
    <property type="entry name" value="TetR_N"/>
    <property type="match status" value="1"/>
</dbReference>
<dbReference type="InterPro" id="IPR009057">
    <property type="entry name" value="Homeodomain-like_sf"/>
</dbReference>
<feature type="domain" description="HTH tetR-type" evidence="5">
    <location>
        <begin position="8"/>
        <end position="68"/>
    </location>
</feature>
<comment type="caution">
    <text evidence="6">The sequence shown here is derived from an EMBL/GenBank/DDBJ whole genome shotgun (WGS) entry which is preliminary data.</text>
</comment>
<protein>
    <submittedName>
        <fullName evidence="6">TetR/AcrR family transcriptional regulator</fullName>
    </submittedName>
</protein>
<dbReference type="Pfam" id="PF02909">
    <property type="entry name" value="TetR_C_1"/>
    <property type="match status" value="1"/>
</dbReference>
<dbReference type="Proteomes" id="UP001589667">
    <property type="component" value="Unassembled WGS sequence"/>
</dbReference>
<evidence type="ECO:0000256" key="4">
    <source>
        <dbReference type="PROSITE-ProRule" id="PRU00335"/>
    </source>
</evidence>
<dbReference type="InterPro" id="IPR036271">
    <property type="entry name" value="Tet_transcr_reg_TetR-rel_C_sf"/>
</dbReference>
<dbReference type="RefSeq" id="WP_157423869.1">
    <property type="nucleotide sequence ID" value="NZ_BAAANI010000008.1"/>
</dbReference>
<evidence type="ECO:0000256" key="3">
    <source>
        <dbReference type="ARBA" id="ARBA00023163"/>
    </source>
</evidence>
<evidence type="ECO:0000259" key="5">
    <source>
        <dbReference type="PROSITE" id="PS50977"/>
    </source>
</evidence>
<proteinExistence type="predicted"/>
<accession>A0ABV5SK17</accession>
<dbReference type="PROSITE" id="PS50977">
    <property type="entry name" value="HTH_TETR_2"/>
    <property type="match status" value="1"/>
</dbReference>
<reference evidence="6 7" key="1">
    <citation type="submission" date="2024-09" db="EMBL/GenBank/DDBJ databases">
        <authorList>
            <person name="Sun Q."/>
            <person name="Mori K."/>
        </authorList>
    </citation>
    <scope>NUCLEOTIDE SEQUENCE [LARGE SCALE GENOMIC DNA]</scope>
    <source>
        <strain evidence="6 7">JCM 14321</strain>
    </source>
</reference>
<evidence type="ECO:0000313" key="6">
    <source>
        <dbReference type="EMBL" id="MFB9640685.1"/>
    </source>
</evidence>
<feature type="DNA-binding region" description="H-T-H motif" evidence="4">
    <location>
        <begin position="31"/>
        <end position="50"/>
    </location>
</feature>
<dbReference type="EMBL" id="JBHMBL010000001">
    <property type="protein sequence ID" value="MFB9640685.1"/>
    <property type="molecule type" value="Genomic_DNA"/>
</dbReference>